<dbReference type="Proteomes" id="UP000784294">
    <property type="component" value="Unassembled WGS sequence"/>
</dbReference>
<evidence type="ECO:0000256" key="1">
    <source>
        <dbReference type="SAM" id="MobiDB-lite"/>
    </source>
</evidence>
<accession>A0A3S5A4H5</accession>
<name>A0A3S5A4H5_9PLAT</name>
<protein>
    <submittedName>
        <fullName evidence="2">Uncharacterized protein</fullName>
    </submittedName>
</protein>
<reference evidence="2" key="1">
    <citation type="submission" date="2018-11" db="EMBL/GenBank/DDBJ databases">
        <authorList>
            <consortium name="Pathogen Informatics"/>
        </authorList>
    </citation>
    <scope>NUCLEOTIDE SEQUENCE</scope>
</reference>
<gene>
    <name evidence="2" type="ORF">PXEA_LOCUS5150</name>
</gene>
<evidence type="ECO:0000313" key="2">
    <source>
        <dbReference type="EMBL" id="VEL11710.1"/>
    </source>
</evidence>
<organism evidence="2 3">
    <name type="scientific">Protopolystoma xenopodis</name>
    <dbReference type="NCBI Taxonomy" id="117903"/>
    <lineage>
        <taxon>Eukaryota</taxon>
        <taxon>Metazoa</taxon>
        <taxon>Spiralia</taxon>
        <taxon>Lophotrochozoa</taxon>
        <taxon>Platyhelminthes</taxon>
        <taxon>Monogenea</taxon>
        <taxon>Polyopisthocotylea</taxon>
        <taxon>Polystomatidea</taxon>
        <taxon>Polystomatidae</taxon>
        <taxon>Protopolystoma</taxon>
    </lineage>
</organism>
<sequence>MDSGLAGFLPPLNLARIIAPQRLLGLPRPTSVPEVLRPSPNLLMQPLMTNRFVSSPLPSDTDPLTEDFHASVTPVYAQKCHLLLVKELLERHPVAEDRIRDLGVGQSHESMSASSVLKGGQAVE</sequence>
<comment type="caution">
    <text evidence="2">The sequence shown here is derived from an EMBL/GenBank/DDBJ whole genome shotgun (WGS) entry which is preliminary data.</text>
</comment>
<keyword evidence="3" id="KW-1185">Reference proteome</keyword>
<dbReference type="AlphaFoldDB" id="A0A3S5A4H5"/>
<feature type="region of interest" description="Disordered" evidence="1">
    <location>
        <begin position="101"/>
        <end position="124"/>
    </location>
</feature>
<evidence type="ECO:0000313" key="3">
    <source>
        <dbReference type="Proteomes" id="UP000784294"/>
    </source>
</evidence>
<dbReference type="EMBL" id="CAAALY010012592">
    <property type="protein sequence ID" value="VEL11710.1"/>
    <property type="molecule type" value="Genomic_DNA"/>
</dbReference>
<proteinExistence type="predicted"/>